<proteinExistence type="predicted"/>
<evidence type="ECO:0000313" key="2">
    <source>
        <dbReference type="Proteomes" id="UP000188268"/>
    </source>
</evidence>
<dbReference type="Proteomes" id="UP000188268">
    <property type="component" value="Unassembled WGS sequence"/>
</dbReference>
<organism evidence="1 2">
    <name type="scientific">Corchorus capsularis</name>
    <name type="common">Jute</name>
    <dbReference type="NCBI Taxonomy" id="210143"/>
    <lineage>
        <taxon>Eukaryota</taxon>
        <taxon>Viridiplantae</taxon>
        <taxon>Streptophyta</taxon>
        <taxon>Embryophyta</taxon>
        <taxon>Tracheophyta</taxon>
        <taxon>Spermatophyta</taxon>
        <taxon>Magnoliopsida</taxon>
        <taxon>eudicotyledons</taxon>
        <taxon>Gunneridae</taxon>
        <taxon>Pentapetalae</taxon>
        <taxon>rosids</taxon>
        <taxon>malvids</taxon>
        <taxon>Malvales</taxon>
        <taxon>Malvaceae</taxon>
        <taxon>Grewioideae</taxon>
        <taxon>Apeibeae</taxon>
        <taxon>Corchorus</taxon>
    </lineage>
</organism>
<dbReference type="AlphaFoldDB" id="A0A1R3IPS1"/>
<protein>
    <submittedName>
        <fullName evidence="1">Uncharacterized protein</fullName>
    </submittedName>
</protein>
<gene>
    <name evidence="1" type="ORF">CCACVL1_10753</name>
</gene>
<comment type="caution">
    <text evidence="1">The sequence shown here is derived from an EMBL/GenBank/DDBJ whole genome shotgun (WGS) entry which is preliminary data.</text>
</comment>
<sequence length="40" mass="4571">MGIGYWVGAIKRRTPIRGTKAVEQPEVKSRHMLCDLESRT</sequence>
<keyword evidence="2" id="KW-1185">Reference proteome</keyword>
<accession>A0A1R3IPS1</accession>
<name>A0A1R3IPS1_COCAP</name>
<evidence type="ECO:0000313" key="1">
    <source>
        <dbReference type="EMBL" id="OMO84589.1"/>
    </source>
</evidence>
<dbReference type="EMBL" id="AWWV01009714">
    <property type="protein sequence ID" value="OMO84589.1"/>
    <property type="molecule type" value="Genomic_DNA"/>
</dbReference>
<reference evidence="1 2" key="1">
    <citation type="submission" date="2013-09" db="EMBL/GenBank/DDBJ databases">
        <title>Corchorus capsularis genome sequencing.</title>
        <authorList>
            <person name="Alam M."/>
            <person name="Haque M.S."/>
            <person name="Islam M.S."/>
            <person name="Emdad E.M."/>
            <person name="Islam M.M."/>
            <person name="Ahmed B."/>
            <person name="Halim A."/>
            <person name="Hossen Q.M.M."/>
            <person name="Hossain M.Z."/>
            <person name="Ahmed R."/>
            <person name="Khan M.M."/>
            <person name="Islam R."/>
            <person name="Rashid M.M."/>
            <person name="Khan S.A."/>
            <person name="Rahman M.S."/>
            <person name="Alam M."/>
        </authorList>
    </citation>
    <scope>NUCLEOTIDE SEQUENCE [LARGE SCALE GENOMIC DNA]</scope>
    <source>
        <strain evidence="2">cv. CVL-1</strain>
        <tissue evidence="1">Whole seedling</tissue>
    </source>
</reference>
<dbReference type="Gramene" id="OMO84589">
    <property type="protein sequence ID" value="OMO84589"/>
    <property type="gene ID" value="CCACVL1_10753"/>
</dbReference>